<dbReference type="SMART" id="SM00922">
    <property type="entry name" value="MR_MLE"/>
    <property type="match status" value="1"/>
</dbReference>
<dbReference type="EMBL" id="FNPC01000005">
    <property type="protein sequence ID" value="SDY44402.1"/>
    <property type="molecule type" value="Genomic_DNA"/>
</dbReference>
<dbReference type="SFLD" id="SFLDG00179">
    <property type="entry name" value="mandelate_racemase"/>
    <property type="match status" value="1"/>
</dbReference>
<dbReference type="InterPro" id="IPR029065">
    <property type="entry name" value="Enolase_C-like"/>
</dbReference>
<reference evidence="6" key="1">
    <citation type="submission" date="2016-10" db="EMBL/GenBank/DDBJ databases">
        <authorList>
            <person name="Varghese N."/>
            <person name="Submissions S."/>
        </authorList>
    </citation>
    <scope>NUCLEOTIDE SEQUENCE [LARGE SCALE GENOMIC DNA]</scope>
    <source>
        <strain evidence="6">DC30,IBRC 10041,KCTC 4046</strain>
    </source>
</reference>
<dbReference type="RefSeq" id="WP_092732832.1">
    <property type="nucleotide sequence ID" value="NZ_FNPC01000005.1"/>
</dbReference>
<evidence type="ECO:0000313" key="6">
    <source>
        <dbReference type="Proteomes" id="UP000199079"/>
    </source>
</evidence>
<feature type="domain" description="Mandelate racemase/muconate lactonizing enzyme C-terminal" evidence="4">
    <location>
        <begin position="149"/>
        <end position="253"/>
    </location>
</feature>
<dbReference type="Proteomes" id="UP000199079">
    <property type="component" value="Unassembled WGS sequence"/>
</dbReference>
<dbReference type="SUPFAM" id="SSF51604">
    <property type="entry name" value="Enolase C-terminal domain-like"/>
    <property type="match status" value="1"/>
</dbReference>
<evidence type="ECO:0000313" key="5">
    <source>
        <dbReference type="EMBL" id="SDY44402.1"/>
    </source>
</evidence>
<dbReference type="InterPro" id="IPR029017">
    <property type="entry name" value="Enolase-like_N"/>
</dbReference>
<dbReference type="Pfam" id="PF13378">
    <property type="entry name" value="MR_MLE_C"/>
    <property type="match status" value="1"/>
</dbReference>
<name>A0A1H3JWS8_9EURY</name>
<dbReference type="Pfam" id="PF02746">
    <property type="entry name" value="MR_MLE_N"/>
    <property type="match status" value="1"/>
</dbReference>
<protein>
    <recommendedName>
        <fullName evidence="3">glucarate dehydratase</fullName>
        <ecNumber evidence="3">4.2.1.40</ecNumber>
    </recommendedName>
</protein>
<organism evidence="5 6">
    <name type="scientific">Halopenitus persicus</name>
    <dbReference type="NCBI Taxonomy" id="1048396"/>
    <lineage>
        <taxon>Archaea</taxon>
        <taxon>Methanobacteriati</taxon>
        <taxon>Methanobacteriota</taxon>
        <taxon>Stenosarchaea group</taxon>
        <taxon>Halobacteria</taxon>
        <taxon>Halobacteriales</taxon>
        <taxon>Haloferacaceae</taxon>
        <taxon>Halopenitus</taxon>
    </lineage>
</organism>
<evidence type="ECO:0000256" key="2">
    <source>
        <dbReference type="ARBA" id="ARBA00005183"/>
    </source>
</evidence>
<evidence type="ECO:0000256" key="3">
    <source>
        <dbReference type="ARBA" id="ARBA00011973"/>
    </source>
</evidence>
<evidence type="ECO:0000256" key="1">
    <source>
        <dbReference type="ARBA" id="ARBA00001426"/>
    </source>
</evidence>
<dbReference type="EC" id="4.2.1.40" evidence="3"/>
<dbReference type="InterPro" id="IPR036849">
    <property type="entry name" value="Enolase-like_C_sf"/>
</dbReference>
<dbReference type="AlphaFoldDB" id="A0A1H3JWS8"/>
<dbReference type="InterPro" id="IPR013341">
    <property type="entry name" value="Mandelate_racemase_N_dom"/>
</dbReference>
<dbReference type="Gene3D" id="3.20.20.120">
    <property type="entry name" value="Enolase-like C-terminal domain"/>
    <property type="match status" value="1"/>
</dbReference>
<dbReference type="Gene3D" id="3.30.390.10">
    <property type="entry name" value="Enolase-like, N-terminal domain"/>
    <property type="match status" value="1"/>
</dbReference>
<sequence length="391" mass="43925">MSPEITRIELTAFTYPIPDVRLDHTAQKLVYAPGETYNRQIHGIRIHTDTEFTGEYIGGGKPAATQVGLCAEYLLGANPLQREKHWNAMREMLRKYDQMGLGLIDIALWDFAGKYAGLPIHELLGTHRTRLPAYASTYFAQLDSGLSSPADFADFAETCYEYGYRGFKTHTWCETGAYDVEDEIELIEAVGDRVGDRMALMHDPVGKYETRADALRVGRACDEYGYFWYEDPYKDMGRSQHGHRNLRQSMDTPILQTELVRGVEPTVDFVANDATDFARADPEWDGGITGAMKIARAAEGLGVDIEYHLAGPAQRHCMAATRNSNFYELGLVHPTSKEPHSEYPVYQDGYTDRIDGIDADGTVGIPDGPGLGVEYDWDYVSENRVERTVYE</sequence>
<dbReference type="PANTHER" id="PTHR48080">
    <property type="entry name" value="D-GALACTONATE DEHYDRATASE-RELATED"/>
    <property type="match status" value="1"/>
</dbReference>
<dbReference type="GO" id="GO:0008872">
    <property type="term" value="F:glucarate dehydratase activity"/>
    <property type="evidence" value="ECO:0007669"/>
    <property type="project" value="UniProtKB-EC"/>
</dbReference>
<dbReference type="InterPro" id="IPR034593">
    <property type="entry name" value="DgoD-like"/>
</dbReference>
<dbReference type="SUPFAM" id="SSF54826">
    <property type="entry name" value="Enolase N-terminal domain-like"/>
    <property type="match status" value="1"/>
</dbReference>
<dbReference type="OrthoDB" id="42605at2157"/>
<accession>A0A1H3JWS8</accession>
<dbReference type="PANTHER" id="PTHR48080:SF4">
    <property type="entry name" value="GLUCARATE DEHYDRATASE"/>
    <property type="match status" value="1"/>
</dbReference>
<gene>
    <name evidence="5" type="ORF">SAMN05216564_105171</name>
</gene>
<dbReference type="SFLD" id="SFLDS00001">
    <property type="entry name" value="Enolase"/>
    <property type="match status" value="1"/>
</dbReference>
<evidence type="ECO:0000259" key="4">
    <source>
        <dbReference type="SMART" id="SM00922"/>
    </source>
</evidence>
<comment type="catalytic activity">
    <reaction evidence="1">
        <text>D-glucarate = 5-dehydro-4-deoxy-D-glucarate + H2O</text>
        <dbReference type="Rhea" id="RHEA:14573"/>
        <dbReference type="ChEBI" id="CHEBI:15377"/>
        <dbReference type="ChEBI" id="CHEBI:30612"/>
        <dbReference type="ChEBI" id="CHEBI:42819"/>
        <dbReference type="EC" id="4.2.1.40"/>
    </reaction>
</comment>
<keyword evidence="6" id="KW-1185">Reference proteome</keyword>
<proteinExistence type="predicted"/>
<dbReference type="InterPro" id="IPR013342">
    <property type="entry name" value="Mandelate_racemase_C"/>
</dbReference>
<comment type="pathway">
    <text evidence="2">Carbohydrate acid metabolism; D-glucarate degradation; 2,5-dioxopentanoate from D-glucarate: step 1/2.</text>
</comment>